<protein>
    <submittedName>
        <fullName evidence="2">Unannotated protein</fullName>
    </submittedName>
</protein>
<dbReference type="EMBL" id="CAEZSR010000077">
    <property type="protein sequence ID" value="CAB4566137.1"/>
    <property type="molecule type" value="Genomic_DNA"/>
</dbReference>
<feature type="transmembrane region" description="Helical" evidence="1">
    <location>
        <begin position="70"/>
        <end position="97"/>
    </location>
</feature>
<keyword evidence="1" id="KW-0472">Membrane</keyword>
<accession>A0A6J6DQ00</accession>
<gene>
    <name evidence="2" type="ORF">UFOPK1493_02105</name>
</gene>
<organism evidence="2">
    <name type="scientific">freshwater metagenome</name>
    <dbReference type="NCBI Taxonomy" id="449393"/>
    <lineage>
        <taxon>unclassified sequences</taxon>
        <taxon>metagenomes</taxon>
        <taxon>ecological metagenomes</taxon>
    </lineage>
</organism>
<proteinExistence type="predicted"/>
<evidence type="ECO:0000313" key="2">
    <source>
        <dbReference type="EMBL" id="CAB4566137.1"/>
    </source>
</evidence>
<evidence type="ECO:0000256" key="1">
    <source>
        <dbReference type="SAM" id="Phobius"/>
    </source>
</evidence>
<feature type="transmembrane region" description="Helical" evidence="1">
    <location>
        <begin position="109"/>
        <end position="129"/>
    </location>
</feature>
<feature type="transmembrane region" description="Helical" evidence="1">
    <location>
        <begin position="7"/>
        <end position="29"/>
    </location>
</feature>
<dbReference type="AlphaFoldDB" id="A0A6J6DQ00"/>
<name>A0A6J6DQ00_9ZZZZ</name>
<reference evidence="2" key="1">
    <citation type="submission" date="2020-05" db="EMBL/GenBank/DDBJ databases">
        <authorList>
            <person name="Chiriac C."/>
            <person name="Salcher M."/>
            <person name="Ghai R."/>
            <person name="Kavagutti S V."/>
        </authorList>
    </citation>
    <scope>NUCLEOTIDE SEQUENCE</scope>
</reference>
<keyword evidence="1" id="KW-1133">Transmembrane helix</keyword>
<sequence length="166" mass="18407">MIDDTTLIFRIAPLLLVAGTTLMATIVVVGNLTDPRSNLQYVERILSMDTTFRSPRLMWRAIRSPKLQRLAFGVIVLLEAAVVVTGWIGTVILASNLRAGTDDWHDAKFWAALALVLALVVWFVAFEVGGNEWFASWQSDTWRAAEQTPRINLVTLAALILLAISN</sequence>
<dbReference type="InterPro" id="IPR018681">
    <property type="entry name" value="DUF2165_transmembrane"/>
</dbReference>
<keyword evidence="1" id="KW-0812">Transmembrane</keyword>
<dbReference type="Pfam" id="PF09933">
    <property type="entry name" value="DUF2165"/>
    <property type="match status" value="1"/>
</dbReference>